<protein>
    <submittedName>
        <fullName evidence="3">Universal stress protein UspA-like protein</fullName>
    </submittedName>
</protein>
<dbReference type="PANTHER" id="PTHR46268:SF6">
    <property type="entry name" value="UNIVERSAL STRESS PROTEIN UP12"/>
    <property type="match status" value="1"/>
</dbReference>
<dbReference type="PANTHER" id="PTHR46268">
    <property type="entry name" value="STRESS RESPONSE PROTEIN NHAX"/>
    <property type="match status" value="1"/>
</dbReference>
<dbReference type="InterPro" id="IPR006015">
    <property type="entry name" value="Universal_stress_UspA"/>
</dbReference>
<sequence>MTDDRFNVLLYVGGSEHSFSAAVYAATLLKRLPNIHLTVVQVQESTEGLLGSDNYQWTDIWPLTPNAVWMKKILNEADHETQKEYQDILDRTNEIFSQKGLNVKHEILAAHNNILDVAEAIIDYAAKNSFKLIIMGTRGLSDIKGLVFGSFAHTMLNRSPIPVLLIKKLPQEFIDNL</sequence>
<dbReference type="Pfam" id="PF00582">
    <property type="entry name" value="Usp"/>
    <property type="match status" value="1"/>
</dbReference>
<dbReference type="EMBL" id="CP003639">
    <property type="protein sequence ID" value="AFM42484.1"/>
    <property type="molecule type" value="Genomic_DNA"/>
</dbReference>
<proteinExistence type="inferred from homology"/>
<dbReference type="eggNOG" id="COG0589">
    <property type="taxonomic scope" value="Bacteria"/>
</dbReference>
<dbReference type="CDD" id="cd00293">
    <property type="entry name" value="USP-like"/>
    <property type="match status" value="1"/>
</dbReference>
<reference evidence="3 4" key="1">
    <citation type="journal article" date="2012" name="J. Bacteriol.">
        <title>Complete genome sequences of Desulfosporosinus orientis DSM765T, Desulfosporosinus youngiae DSM17734T, Desulfosporosinus meridiei DSM13257T, and Desulfosporosinus acidiphilus DSM22704T.</title>
        <authorList>
            <person name="Pester M."/>
            <person name="Brambilla E."/>
            <person name="Alazard D."/>
            <person name="Rattei T."/>
            <person name="Weinmaier T."/>
            <person name="Han J."/>
            <person name="Lucas S."/>
            <person name="Lapidus A."/>
            <person name="Cheng J.F."/>
            <person name="Goodwin L."/>
            <person name="Pitluck S."/>
            <person name="Peters L."/>
            <person name="Ovchinnikova G."/>
            <person name="Teshima H."/>
            <person name="Detter J.C."/>
            <person name="Han C.S."/>
            <person name="Tapia R."/>
            <person name="Land M.L."/>
            <person name="Hauser L."/>
            <person name="Kyrpides N.C."/>
            <person name="Ivanova N.N."/>
            <person name="Pagani I."/>
            <person name="Huntmann M."/>
            <person name="Wei C.L."/>
            <person name="Davenport K.W."/>
            <person name="Daligault H."/>
            <person name="Chain P.S."/>
            <person name="Chen A."/>
            <person name="Mavromatis K."/>
            <person name="Markowitz V."/>
            <person name="Szeto E."/>
            <person name="Mikhailova N."/>
            <person name="Pati A."/>
            <person name="Wagner M."/>
            <person name="Woyke T."/>
            <person name="Ollivier B."/>
            <person name="Klenk H.P."/>
            <person name="Spring S."/>
            <person name="Loy A."/>
        </authorList>
    </citation>
    <scope>NUCLEOTIDE SEQUENCE [LARGE SCALE GENOMIC DNA]</scope>
    <source>
        <strain evidence="4">DSM 22704 / JCM 16185 / SJ4</strain>
    </source>
</reference>
<evidence type="ECO:0000313" key="4">
    <source>
        <dbReference type="Proteomes" id="UP000002892"/>
    </source>
</evidence>
<dbReference type="RefSeq" id="WP_014828472.1">
    <property type="nucleotide sequence ID" value="NC_018068.1"/>
</dbReference>
<feature type="domain" description="UspA" evidence="2">
    <location>
        <begin position="7"/>
        <end position="167"/>
    </location>
</feature>
<evidence type="ECO:0000256" key="1">
    <source>
        <dbReference type="ARBA" id="ARBA00008791"/>
    </source>
</evidence>
<accession>I4D9L0</accession>
<dbReference type="Gene3D" id="3.40.50.620">
    <property type="entry name" value="HUPs"/>
    <property type="match status" value="1"/>
</dbReference>
<name>I4D9L0_DESAJ</name>
<dbReference type="KEGG" id="dai:Desaci_3603"/>
<dbReference type="SUPFAM" id="SSF52402">
    <property type="entry name" value="Adenine nucleotide alpha hydrolases-like"/>
    <property type="match status" value="1"/>
</dbReference>
<dbReference type="OrthoDB" id="152484at2"/>
<dbReference type="InterPro" id="IPR006016">
    <property type="entry name" value="UspA"/>
</dbReference>
<gene>
    <name evidence="3" type="ordered locus">Desaci_3603</name>
</gene>
<dbReference type="AlphaFoldDB" id="I4D9L0"/>
<evidence type="ECO:0000259" key="2">
    <source>
        <dbReference type="Pfam" id="PF00582"/>
    </source>
</evidence>
<dbReference type="PRINTS" id="PR01438">
    <property type="entry name" value="UNVRSLSTRESS"/>
</dbReference>
<organism evidence="3 4">
    <name type="scientific">Desulfosporosinus acidiphilus (strain DSM 22704 / JCM 16185 / SJ4)</name>
    <dbReference type="NCBI Taxonomy" id="646529"/>
    <lineage>
        <taxon>Bacteria</taxon>
        <taxon>Bacillati</taxon>
        <taxon>Bacillota</taxon>
        <taxon>Clostridia</taxon>
        <taxon>Eubacteriales</taxon>
        <taxon>Desulfitobacteriaceae</taxon>
        <taxon>Desulfosporosinus</taxon>
    </lineage>
</organism>
<dbReference type="InterPro" id="IPR014729">
    <property type="entry name" value="Rossmann-like_a/b/a_fold"/>
</dbReference>
<dbReference type="HOGENOM" id="CLU_049301_16_2_9"/>
<comment type="similarity">
    <text evidence="1">Belongs to the universal stress protein A family.</text>
</comment>
<dbReference type="Proteomes" id="UP000002892">
    <property type="component" value="Chromosome"/>
</dbReference>
<keyword evidence="4" id="KW-1185">Reference proteome</keyword>
<dbReference type="STRING" id="646529.Desaci_3603"/>
<evidence type="ECO:0000313" key="3">
    <source>
        <dbReference type="EMBL" id="AFM42484.1"/>
    </source>
</evidence>